<reference evidence="4" key="1">
    <citation type="submission" date="2022-12" db="EMBL/GenBank/DDBJ databases">
        <title>Reference genome sequencing for broad-spectrum identification of bacterial and archaeal isolates by mass spectrometry.</title>
        <authorList>
            <person name="Sekiguchi Y."/>
            <person name="Tourlousse D.M."/>
        </authorList>
    </citation>
    <scope>NUCLEOTIDE SEQUENCE</scope>
    <source>
        <strain evidence="4">14</strain>
    </source>
</reference>
<evidence type="ECO:0000256" key="2">
    <source>
        <dbReference type="PROSITE-ProRule" id="PRU00335"/>
    </source>
</evidence>
<dbReference type="InterPro" id="IPR009057">
    <property type="entry name" value="Homeodomain-like_sf"/>
</dbReference>
<evidence type="ECO:0000313" key="4">
    <source>
        <dbReference type="EMBL" id="GLI27686.1"/>
    </source>
</evidence>
<feature type="domain" description="HTH tetR-type" evidence="3">
    <location>
        <begin position="1"/>
        <end position="55"/>
    </location>
</feature>
<evidence type="ECO:0000313" key="5">
    <source>
        <dbReference type="Proteomes" id="UP001144396"/>
    </source>
</evidence>
<dbReference type="AlphaFoldDB" id="A0A9W6CRQ3"/>
<dbReference type="Gene3D" id="1.10.357.10">
    <property type="entry name" value="Tetracycline Repressor, domain 2"/>
    <property type="match status" value="1"/>
</dbReference>
<evidence type="ECO:0000256" key="1">
    <source>
        <dbReference type="ARBA" id="ARBA00023125"/>
    </source>
</evidence>
<proteinExistence type="predicted"/>
<protein>
    <recommendedName>
        <fullName evidence="3">HTH tetR-type domain-containing protein</fullName>
    </recommendedName>
</protein>
<dbReference type="GO" id="GO:0003677">
    <property type="term" value="F:DNA binding"/>
    <property type="evidence" value="ECO:0007669"/>
    <property type="project" value="UniProtKB-UniRule"/>
</dbReference>
<organism evidence="4 5">
    <name type="scientific">Agromyces rhizosphaerae</name>
    <dbReference type="NCBI Taxonomy" id="88374"/>
    <lineage>
        <taxon>Bacteria</taxon>
        <taxon>Bacillati</taxon>
        <taxon>Actinomycetota</taxon>
        <taxon>Actinomycetes</taxon>
        <taxon>Micrococcales</taxon>
        <taxon>Microbacteriaceae</taxon>
        <taxon>Agromyces</taxon>
    </lineage>
</organism>
<dbReference type="InterPro" id="IPR001647">
    <property type="entry name" value="HTH_TetR"/>
</dbReference>
<sequence>MVDALSRLLATTALDEISVTALCREAGVHRTTFYGHNESVQDFAIEQYGYEFDTISIVDVDPSEGDPQQVAARYEESLHALLEHVASERTGYRGLLTSRSRWLFHSVLDVRIRHRALLAVQVWAERGVPGAPSDPGAQEEAAAYIAGGLVGAMETWALGDDDDIAAATARFTALLPSWWPHPTDD</sequence>
<comment type="caution">
    <text evidence="4">The sequence shown here is derived from an EMBL/GenBank/DDBJ whole genome shotgun (WGS) entry which is preliminary data.</text>
</comment>
<evidence type="ECO:0000259" key="3">
    <source>
        <dbReference type="PROSITE" id="PS50977"/>
    </source>
</evidence>
<keyword evidence="1 2" id="KW-0238">DNA-binding</keyword>
<keyword evidence="5" id="KW-1185">Reference proteome</keyword>
<dbReference type="SUPFAM" id="SSF46689">
    <property type="entry name" value="Homeodomain-like"/>
    <property type="match status" value="1"/>
</dbReference>
<dbReference type="EMBL" id="BSDP01000001">
    <property type="protein sequence ID" value="GLI27686.1"/>
    <property type="molecule type" value="Genomic_DNA"/>
</dbReference>
<dbReference type="PROSITE" id="PS50977">
    <property type="entry name" value="HTH_TETR_2"/>
    <property type="match status" value="1"/>
</dbReference>
<feature type="DNA-binding region" description="H-T-H motif" evidence="2">
    <location>
        <begin position="18"/>
        <end position="37"/>
    </location>
</feature>
<dbReference type="Proteomes" id="UP001144396">
    <property type="component" value="Unassembled WGS sequence"/>
</dbReference>
<gene>
    <name evidence="4" type="ORF">ARHIZOSPH14_19280</name>
</gene>
<name>A0A9W6CRQ3_9MICO</name>
<accession>A0A9W6CRQ3</accession>